<organism evidence="7 8">
    <name type="scientific">Vagococcus salmoninarum</name>
    <dbReference type="NCBI Taxonomy" id="2739"/>
    <lineage>
        <taxon>Bacteria</taxon>
        <taxon>Bacillati</taxon>
        <taxon>Bacillota</taxon>
        <taxon>Bacilli</taxon>
        <taxon>Lactobacillales</taxon>
        <taxon>Enterococcaceae</taxon>
        <taxon>Vagococcus</taxon>
    </lineage>
</organism>
<comment type="function">
    <text evidence="6">Catalyzes the transfer of a lysyl group from L-lysyl-tRNA(Lys) to membrane-bound phosphatidylglycerol (PG), which produces lysylphosphatidylglycerol (LPG), a major component of the bacterial membrane with a positive net charge. LPG synthesis contributes to bacterial virulence as it is involved in the resistance mechanism against cationic antimicrobial peptides (CAMP) produces by the host's immune system (defensins, cathelicidins) and by the competing microorganisms.</text>
</comment>
<comment type="caution">
    <text evidence="7">The sequence shown here is derived from an EMBL/GenBank/DDBJ whole genome shotgun (WGS) entry which is preliminary data.</text>
</comment>
<comment type="subcellular location">
    <subcellularLocation>
        <location evidence="1 6">Cell membrane</location>
        <topology evidence="1 6">Multi-pass membrane protein</topology>
    </subcellularLocation>
</comment>
<dbReference type="PANTHER" id="PTHR39087">
    <property type="entry name" value="UPF0104 MEMBRANE PROTEIN MJ1595"/>
    <property type="match status" value="1"/>
</dbReference>
<dbReference type="Proteomes" id="UP000287239">
    <property type="component" value="Unassembled WGS sequence"/>
</dbReference>
<dbReference type="GO" id="GO:0005886">
    <property type="term" value="C:plasma membrane"/>
    <property type="evidence" value="ECO:0007669"/>
    <property type="project" value="UniProtKB-SubCell"/>
</dbReference>
<keyword evidence="4 6" id="KW-1133">Transmembrane helix</keyword>
<reference evidence="7 8" key="1">
    <citation type="submission" date="2017-05" db="EMBL/GenBank/DDBJ databases">
        <title>Vagococcus spp. assemblies.</title>
        <authorList>
            <person name="Gulvik C.A."/>
        </authorList>
    </citation>
    <scope>NUCLEOTIDE SEQUENCE [LARGE SCALE GENOMIC DNA]</scope>
    <source>
        <strain evidence="7 8">NCFB 2777</strain>
    </source>
</reference>
<keyword evidence="3 6" id="KW-0812">Transmembrane</keyword>
<feature type="transmembrane region" description="Helical" evidence="6">
    <location>
        <begin position="321"/>
        <end position="340"/>
    </location>
</feature>
<proteinExistence type="inferred from homology"/>
<dbReference type="Pfam" id="PF03706">
    <property type="entry name" value="LPG_synthase_TM"/>
    <property type="match status" value="1"/>
</dbReference>
<evidence type="ECO:0000313" key="7">
    <source>
        <dbReference type="EMBL" id="RST97188.1"/>
    </source>
</evidence>
<feature type="transmembrane region" description="Helical" evidence="6">
    <location>
        <begin position="101"/>
        <end position="119"/>
    </location>
</feature>
<comment type="similarity">
    <text evidence="6">Belongs to the LPG synthase family.</text>
</comment>
<dbReference type="InterPro" id="IPR022791">
    <property type="entry name" value="L-PG_synthase/AglD"/>
</dbReference>
<evidence type="ECO:0000256" key="4">
    <source>
        <dbReference type="ARBA" id="ARBA00022989"/>
    </source>
</evidence>
<dbReference type="NCBIfam" id="TIGR00374">
    <property type="entry name" value="flippase-like domain"/>
    <property type="match status" value="1"/>
</dbReference>
<feature type="transmembrane region" description="Helical" evidence="6">
    <location>
        <begin position="396"/>
        <end position="415"/>
    </location>
</feature>
<dbReference type="AlphaFoldDB" id="A0A429ZTX4"/>
<evidence type="ECO:0000256" key="1">
    <source>
        <dbReference type="ARBA" id="ARBA00004651"/>
    </source>
</evidence>
<dbReference type="GO" id="GO:0006629">
    <property type="term" value="P:lipid metabolic process"/>
    <property type="evidence" value="ECO:0007669"/>
    <property type="project" value="UniProtKB-KW"/>
</dbReference>
<keyword evidence="2" id="KW-1003">Cell membrane</keyword>
<keyword evidence="5 6" id="KW-0472">Membrane</keyword>
<evidence type="ECO:0000256" key="3">
    <source>
        <dbReference type="ARBA" id="ARBA00022692"/>
    </source>
</evidence>
<dbReference type="EMBL" id="NGJU01000003">
    <property type="protein sequence ID" value="RST97188.1"/>
    <property type="molecule type" value="Genomic_DNA"/>
</dbReference>
<dbReference type="PANTHER" id="PTHR39087:SF2">
    <property type="entry name" value="UPF0104 MEMBRANE PROTEIN MJ1595"/>
    <property type="match status" value="1"/>
</dbReference>
<feature type="transmembrane region" description="Helical" evidence="6">
    <location>
        <begin position="180"/>
        <end position="199"/>
    </location>
</feature>
<feature type="transmembrane region" description="Helical" evidence="6">
    <location>
        <begin position="245"/>
        <end position="267"/>
    </location>
</feature>
<protein>
    <recommendedName>
        <fullName evidence="6">Phosphatidylglycerol lysyltransferase</fullName>
        <ecNumber evidence="6">2.3.2.3</ecNumber>
    </recommendedName>
    <alternativeName>
        <fullName evidence="6">Lysylphosphatidylglycerol synthase</fullName>
    </alternativeName>
</protein>
<dbReference type="EC" id="2.3.2.3" evidence="6"/>
<keyword evidence="6" id="KW-0046">Antibiotic resistance</keyword>
<accession>A0A429ZTX4</accession>
<keyword evidence="8" id="KW-1185">Reference proteome</keyword>
<gene>
    <name evidence="6" type="primary">mprF</name>
    <name evidence="7" type="ORF">CBF35_02755</name>
</gene>
<feature type="transmembrane region" description="Helical" evidence="6">
    <location>
        <begin position="219"/>
        <end position="239"/>
    </location>
</feature>
<evidence type="ECO:0000256" key="6">
    <source>
        <dbReference type="RuleBase" id="RU363042"/>
    </source>
</evidence>
<dbReference type="GO" id="GO:0050071">
    <property type="term" value="F:phosphatidylglycerol lysyltransferase activity"/>
    <property type="evidence" value="ECO:0007669"/>
    <property type="project" value="UniProtKB-EC"/>
</dbReference>
<dbReference type="GO" id="GO:0046677">
    <property type="term" value="P:response to antibiotic"/>
    <property type="evidence" value="ECO:0007669"/>
    <property type="project" value="UniProtKB-KW"/>
</dbReference>
<evidence type="ECO:0000256" key="5">
    <source>
        <dbReference type="ARBA" id="ARBA00023136"/>
    </source>
</evidence>
<feature type="transmembrane region" description="Helical" evidence="6">
    <location>
        <begin position="131"/>
        <end position="151"/>
    </location>
</feature>
<dbReference type="OrthoDB" id="1770457at2"/>
<keyword evidence="6" id="KW-0808">Transferase</keyword>
<name>A0A429ZTX4_9ENTE</name>
<evidence type="ECO:0000256" key="2">
    <source>
        <dbReference type="ARBA" id="ARBA00022475"/>
    </source>
</evidence>
<keyword evidence="6" id="KW-0443">Lipid metabolism</keyword>
<comment type="catalytic activity">
    <reaction evidence="6">
        <text>L-lysyl-tRNA(Lys) + a 1,2-diacyl-sn-glycero-3-phospho-(1'-sn-glycerol) = a 1,2-diacyl-sn-glycero-3-phospho-1'-(3'-O-L-lysyl)-sn-glycerol + tRNA(Lys)</text>
        <dbReference type="Rhea" id="RHEA:10668"/>
        <dbReference type="Rhea" id="RHEA-COMP:9696"/>
        <dbReference type="Rhea" id="RHEA-COMP:9697"/>
        <dbReference type="ChEBI" id="CHEBI:64716"/>
        <dbReference type="ChEBI" id="CHEBI:75792"/>
        <dbReference type="ChEBI" id="CHEBI:78442"/>
        <dbReference type="ChEBI" id="CHEBI:78529"/>
        <dbReference type="EC" id="2.3.2.3"/>
    </reaction>
</comment>
<sequence>MANAFLRSDWWRSRRVNGPSFLKTQRRKITLSGDFSNGCPFSSCVILINSRLEIKLSSQGCGGKSQLFSFSRREITDNLLELEELSTSEEDSMKKQPASRLLLNFLLLLSVLVILIYLLKNSLGEIIREISLTPISILLMVVFLGCGFVVVEGFNYQLLIKPFNPKINWRKSVFTYCYSAFYRVITFGAGTLVAEVMFVRQQGLTTSQSMGVTSLHMMLYKAGVIFFSCLSLGLHFNYLTSISPYLIAAVLLGIGVTILACLFLLLVSSSQWFHQQLIKLGRKLSAKGKWQLKLDSFNEQIISLRATIKEITTEKTSSLKLLALNILKLIPWYSLPYFIFKEEGNLSFILCFSLVSMASVLAGIIPSPAGIGSFDFIFVLLFSPLVGKVSAVSGLLLYRFATYFIPFIVGLIYTAKRKRVEIVEEIHELKK</sequence>
<evidence type="ECO:0000313" key="8">
    <source>
        <dbReference type="Proteomes" id="UP000287239"/>
    </source>
</evidence>
<feature type="transmembrane region" description="Helical" evidence="6">
    <location>
        <begin position="346"/>
        <end position="365"/>
    </location>
</feature>